<feature type="compositionally biased region" description="Basic and acidic residues" evidence="13">
    <location>
        <begin position="382"/>
        <end position="395"/>
    </location>
</feature>
<dbReference type="UniPathway" id="UPA00378"/>
<feature type="transmembrane region" description="Helical" evidence="12">
    <location>
        <begin position="246"/>
        <end position="268"/>
    </location>
</feature>
<name>A0A452UXG0_URSMA</name>
<dbReference type="PANTHER" id="PTHR22760:SF1">
    <property type="entry name" value="DOL-P-MAN:MAN(7)GLCNAC(2)-PP-DOL ALPHA-1,6-MANNOSYLTRANSFERASE"/>
    <property type="match status" value="1"/>
</dbReference>
<evidence type="ECO:0000256" key="11">
    <source>
        <dbReference type="ARBA" id="ARBA00048899"/>
    </source>
</evidence>
<evidence type="ECO:0000256" key="3">
    <source>
        <dbReference type="ARBA" id="ARBA00007063"/>
    </source>
</evidence>
<feature type="transmembrane region" description="Helical" evidence="12">
    <location>
        <begin position="70"/>
        <end position="90"/>
    </location>
</feature>
<sequence length="407" mass="44527">MAGKRPSSMGGQRRLLGLLVAVAAVHLITCPYAKVEESFNLQAAHDLLYHRLDVDKYDHLEFPGVVPRTFLGPLAVAGLPSPAVYVLCLLEASKFYSQLVVRAVLGLGVIFGLWTLQKEVRRQFGATVASVFCWVTATQFHLMFYCTRTLPNVLALLAVLPALTAWLQLKWARFLRLSAFAILVFRAELSLFLGLVLLLALCTRRLSVAKAMRCAVPAGVLCLGEAAAALPCLLNNYKKSWLYKVGSLLVIGHLVVNATYSATALYVSHFNYPGGVAMWKLHELVSPRTGGRSGPYEKREDVRPGSGHMLAYTHLLMEAVSAHLALYGDTHRVLATIAGTTGVSLNLTALPPLDTHLKTKLVLLERLHGPSLEGASVLPRTSELRQHPGRWDGTRHNGTTDVPRTQV</sequence>
<feature type="transmembrane region" description="Helical" evidence="12">
    <location>
        <begin position="123"/>
        <end position="146"/>
    </location>
</feature>
<feature type="transmembrane region" description="Helical" evidence="12">
    <location>
        <begin position="99"/>
        <end position="117"/>
    </location>
</feature>
<evidence type="ECO:0000256" key="9">
    <source>
        <dbReference type="ARBA" id="ARBA00023136"/>
    </source>
</evidence>
<evidence type="ECO:0000256" key="1">
    <source>
        <dbReference type="ARBA" id="ARBA00004477"/>
    </source>
</evidence>
<feature type="transmembrane region" description="Helical" evidence="12">
    <location>
        <begin position="153"/>
        <end position="171"/>
    </location>
</feature>
<gene>
    <name evidence="14" type="primary">ALG12</name>
</gene>
<keyword evidence="9 12" id="KW-0472">Membrane</keyword>
<evidence type="ECO:0000256" key="6">
    <source>
        <dbReference type="ARBA" id="ARBA00022692"/>
    </source>
</evidence>
<keyword evidence="6 12" id="KW-0812">Transmembrane</keyword>
<accession>A0A452UXG0</accession>
<keyword evidence="5" id="KW-0808">Transferase</keyword>
<keyword evidence="8 12" id="KW-1133">Transmembrane helix</keyword>
<evidence type="ECO:0000256" key="2">
    <source>
        <dbReference type="ARBA" id="ARBA00004922"/>
    </source>
</evidence>
<protein>
    <recommendedName>
        <fullName evidence="12">Mannosyltransferase</fullName>
        <ecNumber evidence="12">2.4.1.-</ecNumber>
    </recommendedName>
</protein>
<comment type="similarity">
    <text evidence="3 12">Belongs to the glycosyltransferase 22 family.</text>
</comment>
<comment type="catalytic activity">
    <reaction evidence="11">
        <text>an alpha-D-Man-(1-&gt;2)-alpha-D-Man-(1-&gt;2)-alpha-D-Man-(1-&gt;3)-[alpha-D-Man-(1-&gt;2)-alpha-D-Man-(1-&gt;3)-alpha-D-Man-(1-&gt;6)]-beta-D-Man-(1-&gt;4)-beta-D-GlcNAc-(1-&gt;4)-alpha-D-GlcNAc-diphospho-di-trans,poly-cis-dolichol + a di-trans,poly-cis-dolichyl beta-D-mannosyl phosphate = an alpha-D-Man-(1-&gt;2)-alpha-D-Man-(1-&gt;2)-alpha-D-Man-(1-&gt;3)-[alpha-D-Man-(1-&gt;2)-alpha-D-Man-(1-&gt;3)-[alpha-D-Man-(1-&gt;6)]-alpha-D-Man-(1-&gt;6)]-beta-D-Man-(1-&gt;4)-beta-D-GlcNAc-(1-&gt;4)-alpha-D-GlcNAc-diphospho-di-trans,poly-cis-dolichol + a di-trans,poly-cis-dolichyl phosphate + H(+)</text>
        <dbReference type="Rhea" id="RHEA:29535"/>
        <dbReference type="Rhea" id="RHEA-COMP:19498"/>
        <dbReference type="Rhea" id="RHEA-COMP:19501"/>
        <dbReference type="Rhea" id="RHEA-COMP:19518"/>
        <dbReference type="Rhea" id="RHEA-COMP:19519"/>
        <dbReference type="ChEBI" id="CHEBI:15378"/>
        <dbReference type="ChEBI" id="CHEBI:57683"/>
        <dbReference type="ChEBI" id="CHEBI:58211"/>
        <dbReference type="ChEBI" id="CHEBI:132517"/>
        <dbReference type="ChEBI" id="CHEBI:132519"/>
        <dbReference type="EC" id="2.4.1.260"/>
    </reaction>
    <physiologicalReaction direction="left-to-right" evidence="11">
        <dbReference type="Rhea" id="RHEA:29536"/>
    </physiologicalReaction>
</comment>
<keyword evidence="4 12" id="KW-0328">Glycosyltransferase</keyword>
<organism evidence="14">
    <name type="scientific">Ursus maritimus</name>
    <name type="common">Polar bear</name>
    <name type="synonym">Thalarctos maritimus</name>
    <dbReference type="NCBI Taxonomy" id="29073"/>
    <lineage>
        <taxon>Eukaryota</taxon>
        <taxon>Metazoa</taxon>
        <taxon>Chordata</taxon>
        <taxon>Craniata</taxon>
        <taxon>Vertebrata</taxon>
        <taxon>Euteleostomi</taxon>
        <taxon>Mammalia</taxon>
        <taxon>Eutheria</taxon>
        <taxon>Laurasiatheria</taxon>
        <taxon>Carnivora</taxon>
        <taxon>Caniformia</taxon>
        <taxon>Ursidae</taxon>
        <taxon>Ursus</taxon>
    </lineage>
</organism>
<comment type="pathway">
    <text evidence="2">Protein modification; protein glycosylation.</text>
</comment>
<dbReference type="GO" id="GO:0005789">
    <property type="term" value="C:endoplasmic reticulum membrane"/>
    <property type="evidence" value="ECO:0007669"/>
    <property type="project" value="UniProtKB-SubCell"/>
</dbReference>
<reference evidence="14" key="1">
    <citation type="submission" date="2019-03" db="UniProtKB">
        <authorList>
            <consortium name="Ensembl"/>
        </authorList>
    </citation>
    <scope>IDENTIFICATION</scope>
</reference>
<evidence type="ECO:0000256" key="10">
    <source>
        <dbReference type="ARBA" id="ARBA00044721"/>
    </source>
</evidence>
<proteinExistence type="inferred from homology"/>
<feature type="region of interest" description="Disordered" evidence="13">
    <location>
        <begin position="374"/>
        <end position="407"/>
    </location>
</feature>
<keyword evidence="7 12" id="KW-0256">Endoplasmic reticulum</keyword>
<dbReference type="InterPro" id="IPR005599">
    <property type="entry name" value="GPI_mannosylTrfase"/>
</dbReference>
<dbReference type="EC" id="2.4.1.-" evidence="12"/>
<evidence type="ECO:0000256" key="8">
    <source>
        <dbReference type="ARBA" id="ARBA00022989"/>
    </source>
</evidence>
<evidence type="ECO:0000256" key="13">
    <source>
        <dbReference type="SAM" id="MobiDB-lite"/>
    </source>
</evidence>
<dbReference type="GO" id="GO:0052917">
    <property type="term" value="F:dol-P-Man:Man(7)GlcNAc(2)-PP-Dol alpha-1,6-mannosyltransferase activity"/>
    <property type="evidence" value="ECO:0007669"/>
    <property type="project" value="UniProtKB-EC"/>
</dbReference>
<evidence type="ECO:0000313" key="14">
    <source>
        <dbReference type="Ensembl" id="ENSUMAP00000025824"/>
    </source>
</evidence>
<evidence type="ECO:0000256" key="4">
    <source>
        <dbReference type="ARBA" id="ARBA00022676"/>
    </source>
</evidence>
<feature type="transmembrane region" description="Helical" evidence="12">
    <location>
        <begin position="214"/>
        <end position="234"/>
    </location>
</feature>
<feature type="compositionally biased region" description="Polar residues" evidence="13">
    <location>
        <begin position="396"/>
        <end position="407"/>
    </location>
</feature>
<dbReference type="Pfam" id="PF03901">
    <property type="entry name" value="Glyco_transf_22"/>
    <property type="match status" value="1"/>
</dbReference>
<evidence type="ECO:0000256" key="7">
    <source>
        <dbReference type="ARBA" id="ARBA00022824"/>
    </source>
</evidence>
<comment type="function">
    <text evidence="10">Mannosyltransferase that operates in the biosynthetic pathway of dolichol-linked oligosaccharides, the glycan precursors employed in protein asparagine (N)-glycosylation. The assembly of dolichol-linked oligosaccharides begins on the cytosolic side of the endoplasmic reticulum membrane and finishes in its lumen. The sequential addition of sugars to dolichol pyrophosphate produces dolichol-linked oligosaccharides containing fourteen sugars, including two GlcNAcs, nine mannoses and three glucoses. Once assembled, the oligosaccharide is transferred from the lipid to nascent proteins by oligosaccharyltransferases. In the lumen of the endoplasmic reticulum, adds the eighth mannose residue in an alpha-1,6 linkage onto Man(7)GlcNAc(2)-PP-dolichol to produce Man(8)GlcNAc(2)-PP-dolichol.</text>
</comment>
<dbReference type="GeneTree" id="ENSGT00950000183090"/>
<dbReference type="AlphaFoldDB" id="A0A452UXG0"/>
<dbReference type="PANTHER" id="PTHR22760">
    <property type="entry name" value="GLYCOSYLTRANSFERASE"/>
    <property type="match status" value="1"/>
</dbReference>
<evidence type="ECO:0000256" key="5">
    <source>
        <dbReference type="ARBA" id="ARBA00022679"/>
    </source>
</evidence>
<comment type="subcellular location">
    <subcellularLocation>
        <location evidence="1 12">Endoplasmic reticulum membrane</location>
        <topology evidence="1 12">Multi-pass membrane protein</topology>
    </subcellularLocation>
</comment>
<dbReference type="GO" id="GO:0006487">
    <property type="term" value="P:protein N-linked glycosylation"/>
    <property type="evidence" value="ECO:0007669"/>
    <property type="project" value="TreeGrafter"/>
</dbReference>
<feature type="transmembrane region" description="Helical" evidence="12">
    <location>
        <begin position="177"/>
        <end position="202"/>
    </location>
</feature>
<dbReference type="Ensembl" id="ENSUMAT00000030579.1">
    <property type="protein sequence ID" value="ENSUMAP00000025824.1"/>
    <property type="gene ID" value="ENSUMAG00000018809.1"/>
</dbReference>
<evidence type="ECO:0000256" key="12">
    <source>
        <dbReference type="RuleBase" id="RU363075"/>
    </source>
</evidence>